<protein>
    <submittedName>
        <fullName evidence="2">Predicted protein</fullName>
    </submittedName>
</protein>
<dbReference type="RefSeq" id="XP_001884187.1">
    <property type="nucleotide sequence ID" value="XM_001884152.1"/>
</dbReference>
<dbReference type="EMBL" id="DS547114">
    <property type="protein sequence ID" value="EDR05222.1"/>
    <property type="molecule type" value="Genomic_DNA"/>
</dbReference>
<evidence type="ECO:0000313" key="3">
    <source>
        <dbReference type="Proteomes" id="UP000001194"/>
    </source>
</evidence>
<reference evidence="2 3" key="1">
    <citation type="journal article" date="2008" name="Nature">
        <title>The genome of Laccaria bicolor provides insights into mycorrhizal symbiosis.</title>
        <authorList>
            <person name="Martin F."/>
            <person name="Aerts A."/>
            <person name="Ahren D."/>
            <person name="Brun A."/>
            <person name="Danchin E.G.J."/>
            <person name="Duchaussoy F."/>
            <person name="Gibon J."/>
            <person name="Kohler A."/>
            <person name="Lindquist E."/>
            <person name="Pereda V."/>
            <person name="Salamov A."/>
            <person name="Shapiro H.J."/>
            <person name="Wuyts J."/>
            <person name="Blaudez D."/>
            <person name="Buee M."/>
            <person name="Brokstein P."/>
            <person name="Canbaeck B."/>
            <person name="Cohen D."/>
            <person name="Courty P.E."/>
            <person name="Coutinho P.M."/>
            <person name="Delaruelle C."/>
            <person name="Detter J.C."/>
            <person name="Deveau A."/>
            <person name="DiFazio S."/>
            <person name="Duplessis S."/>
            <person name="Fraissinet-Tachet L."/>
            <person name="Lucic E."/>
            <person name="Frey-Klett P."/>
            <person name="Fourrey C."/>
            <person name="Feussner I."/>
            <person name="Gay G."/>
            <person name="Grimwood J."/>
            <person name="Hoegger P.J."/>
            <person name="Jain P."/>
            <person name="Kilaru S."/>
            <person name="Labbe J."/>
            <person name="Lin Y.C."/>
            <person name="Legue V."/>
            <person name="Le Tacon F."/>
            <person name="Marmeisse R."/>
            <person name="Melayah D."/>
            <person name="Montanini B."/>
            <person name="Muratet M."/>
            <person name="Nehls U."/>
            <person name="Niculita-Hirzel H."/>
            <person name="Oudot-Le Secq M.P."/>
            <person name="Peter M."/>
            <person name="Quesneville H."/>
            <person name="Rajashekar B."/>
            <person name="Reich M."/>
            <person name="Rouhier N."/>
            <person name="Schmutz J."/>
            <person name="Yin T."/>
            <person name="Chalot M."/>
            <person name="Henrissat B."/>
            <person name="Kuees U."/>
            <person name="Lucas S."/>
            <person name="Van de Peer Y."/>
            <person name="Podila G.K."/>
            <person name="Polle A."/>
            <person name="Pukkila P.J."/>
            <person name="Richardson P.M."/>
            <person name="Rouze P."/>
            <person name="Sanders I.R."/>
            <person name="Stajich J.E."/>
            <person name="Tunlid A."/>
            <person name="Tuskan G."/>
            <person name="Grigoriev I.V."/>
        </authorList>
    </citation>
    <scope>NUCLEOTIDE SEQUENCE [LARGE SCALE GENOMIC DNA]</scope>
    <source>
        <strain evidence="3">S238N-H82 / ATCC MYA-4686</strain>
    </source>
</reference>
<sequence length="391" mass="43594">MPNNPTGINGYSKKDYPPDNILSASLHQYAKERLTNAQRLERLTAEHGLNIKKSRLAELNLKFGVPNVRKPPPTDIATQAVLEMVAEDTAQTRGVGTISTLLSNEGMLLPRSALVAIGPNHQHHADGHEKLNAQALGMGGVGLNIYGIKDQWSSFLLHLVVLPNNRLASTIGHVYLDCVKKYGAVCITFIVDKGSETGYIYAHQTGLRETYAPDIDSDQFPPAQHVRSVHNTPIEGLWHWFVTLFGIDIKEVIQQGKVTGVYNPGNPIHPQLFNWIWPQILQHQLNKFVEYWNNHKIRYQSTKPNMSGQTPQHAFMVPQAPAEDCRIEVPQDAVDALRNTIPVSRDEAMRWVDPSFEEVVRRAYITIGSPSLSNMSTGWSIFSAMAAVITL</sequence>
<dbReference type="KEGG" id="lbc:LACBIDRAFT_303480"/>
<evidence type="ECO:0000259" key="1">
    <source>
        <dbReference type="Pfam" id="PF24764"/>
    </source>
</evidence>
<accession>B0DJK0</accession>
<dbReference type="PANTHER" id="PTHR46177">
    <property type="entry name" value="INTEGRASE CATALYTIC DOMAIN-CONTAINING PROTEIN"/>
    <property type="match status" value="1"/>
</dbReference>
<dbReference type="OrthoDB" id="6017046at2759"/>
<proteinExistence type="predicted"/>
<dbReference type="AlphaFoldDB" id="B0DJK0"/>
<organism evidence="3">
    <name type="scientific">Laccaria bicolor (strain S238N-H82 / ATCC MYA-4686)</name>
    <name type="common">Bicoloured deceiver</name>
    <name type="synonym">Laccaria laccata var. bicolor</name>
    <dbReference type="NCBI Taxonomy" id="486041"/>
    <lineage>
        <taxon>Eukaryota</taxon>
        <taxon>Fungi</taxon>
        <taxon>Dikarya</taxon>
        <taxon>Basidiomycota</taxon>
        <taxon>Agaricomycotina</taxon>
        <taxon>Agaricomycetes</taxon>
        <taxon>Agaricomycetidae</taxon>
        <taxon>Agaricales</taxon>
        <taxon>Agaricineae</taxon>
        <taxon>Hydnangiaceae</taxon>
        <taxon>Laccaria</taxon>
    </lineage>
</organism>
<dbReference type="InParanoid" id="B0DJK0"/>
<dbReference type="Proteomes" id="UP000001194">
    <property type="component" value="Unassembled WGS sequence"/>
</dbReference>
<name>B0DJK0_LACBS</name>
<dbReference type="GeneID" id="6079790"/>
<dbReference type="HOGENOM" id="CLU_039761_0_0_1"/>
<dbReference type="InterPro" id="IPR058913">
    <property type="entry name" value="Integrase_dom_put"/>
</dbReference>
<dbReference type="PANTHER" id="PTHR46177:SF1">
    <property type="entry name" value="INTEGRASE CATALYTIC DOMAIN-CONTAINING PROTEIN"/>
    <property type="match status" value="1"/>
</dbReference>
<dbReference type="Pfam" id="PF24764">
    <property type="entry name" value="rva_4"/>
    <property type="match status" value="1"/>
</dbReference>
<gene>
    <name evidence="2" type="ORF">LACBIDRAFT_303480</name>
</gene>
<feature type="domain" description="Integrase core" evidence="1">
    <location>
        <begin position="118"/>
        <end position="303"/>
    </location>
</feature>
<keyword evidence="3" id="KW-1185">Reference proteome</keyword>
<evidence type="ECO:0000313" key="2">
    <source>
        <dbReference type="EMBL" id="EDR05222.1"/>
    </source>
</evidence>
<dbReference type="STRING" id="486041.B0DJK0"/>